<dbReference type="RefSeq" id="WP_136346824.1">
    <property type="nucleotide sequence ID" value="NZ_SSOC01000001.1"/>
</dbReference>
<protein>
    <recommendedName>
        <fullName evidence="3">ParB/Sulfiredoxin domain-containing protein</fullName>
    </recommendedName>
</protein>
<sequence length="132" mass="15252">MAKIIPDILKDHILPFDWDVRKVWELSADVIEVLTSEFVYLLKLPLWSSVSKQGLLFDICPMDVIHDPHASIYQAQRLQQTELRYPIEVLTVKGKRWVLDGVHRVAKSFTLNKSALFVRFHDESVIPSIKIG</sequence>
<proteinExistence type="predicted"/>
<accession>A0A4S4B4A5</accession>
<comment type="caution">
    <text evidence="1">The sequence shown here is derived from an EMBL/GenBank/DDBJ whole genome shotgun (WGS) entry which is preliminary data.</text>
</comment>
<dbReference type="OrthoDB" id="7856828at2"/>
<gene>
    <name evidence="1" type="ORF">E6C76_03355</name>
</gene>
<evidence type="ECO:0000313" key="2">
    <source>
        <dbReference type="Proteomes" id="UP000308430"/>
    </source>
</evidence>
<reference evidence="1 2" key="1">
    <citation type="submission" date="2019-04" db="EMBL/GenBank/DDBJ databases">
        <title>Azoarcus nasutitermitis sp. nov. isolated from termite nest.</title>
        <authorList>
            <person name="Lin S.-Y."/>
            <person name="Hameed A."/>
            <person name="Hsu Y.-H."/>
            <person name="Young C.-C."/>
        </authorList>
    </citation>
    <scope>NUCLEOTIDE SEQUENCE [LARGE SCALE GENOMIC DNA]</scope>
    <source>
        <strain evidence="1 2">CC-YHH838</strain>
    </source>
</reference>
<organism evidence="1 2">
    <name type="scientific">Pseudothauera nasutitermitis</name>
    <dbReference type="NCBI Taxonomy" id="2565930"/>
    <lineage>
        <taxon>Bacteria</taxon>
        <taxon>Pseudomonadati</taxon>
        <taxon>Pseudomonadota</taxon>
        <taxon>Betaproteobacteria</taxon>
        <taxon>Rhodocyclales</taxon>
        <taxon>Zoogloeaceae</taxon>
        <taxon>Pseudothauera</taxon>
    </lineage>
</organism>
<evidence type="ECO:0000313" key="1">
    <source>
        <dbReference type="EMBL" id="THF67415.1"/>
    </source>
</evidence>
<evidence type="ECO:0008006" key="3">
    <source>
        <dbReference type="Google" id="ProtNLM"/>
    </source>
</evidence>
<dbReference type="Proteomes" id="UP000308430">
    <property type="component" value="Unassembled WGS sequence"/>
</dbReference>
<keyword evidence="2" id="KW-1185">Reference proteome</keyword>
<name>A0A4S4B4A5_9RHOO</name>
<dbReference type="AlphaFoldDB" id="A0A4S4B4A5"/>
<dbReference type="EMBL" id="SSOC01000001">
    <property type="protein sequence ID" value="THF67415.1"/>
    <property type="molecule type" value="Genomic_DNA"/>
</dbReference>